<organism evidence="2 3">
    <name type="scientific">Daphnia sinensis</name>
    <dbReference type="NCBI Taxonomy" id="1820382"/>
    <lineage>
        <taxon>Eukaryota</taxon>
        <taxon>Metazoa</taxon>
        <taxon>Ecdysozoa</taxon>
        <taxon>Arthropoda</taxon>
        <taxon>Crustacea</taxon>
        <taxon>Branchiopoda</taxon>
        <taxon>Diplostraca</taxon>
        <taxon>Cladocera</taxon>
        <taxon>Anomopoda</taxon>
        <taxon>Daphniidae</taxon>
        <taxon>Daphnia</taxon>
        <taxon>Daphnia similis group</taxon>
    </lineage>
</organism>
<reference evidence="2 3" key="1">
    <citation type="submission" date="2022-05" db="EMBL/GenBank/DDBJ databases">
        <title>A multi-omics perspective on studying reproductive biology in Daphnia sinensis.</title>
        <authorList>
            <person name="Jia J."/>
        </authorList>
    </citation>
    <scope>NUCLEOTIDE SEQUENCE [LARGE SCALE GENOMIC DNA]</scope>
    <source>
        <strain evidence="2 3">WSL</strain>
    </source>
</reference>
<dbReference type="PANTHER" id="PTHR33173:SF2">
    <property type="entry name" value="MYND-TYPE DOMAIN-CONTAINING PROTEIN"/>
    <property type="match status" value="1"/>
</dbReference>
<evidence type="ECO:0000313" key="2">
    <source>
        <dbReference type="EMBL" id="KAI9552262.1"/>
    </source>
</evidence>
<evidence type="ECO:0000313" key="3">
    <source>
        <dbReference type="Proteomes" id="UP000820818"/>
    </source>
</evidence>
<keyword evidence="1" id="KW-1133">Transmembrane helix</keyword>
<keyword evidence="1" id="KW-0812">Transmembrane</keyword>
<proteinExistence type="predicted"/>
<feature type="transmembrane region" description="Helical" evidence="1">
    <location>
        <begin position="235"/>
        <end position="251"/>
    </location>
</feature>
<evidence type="ECO:0008006" key="4">
    <source>
        <dbReference type="Google" id="ProtNLM"/>
    </source>
</evidence>
<feature type="transmembrane region" description="Helical" evidence="1">
    <location>
        <begin position="257"/>
        <end position="274"/>
    </location>
</feature>
<protein>
    <recommendedName>
        <fullName evidence="4">PPPDE domain-containing protein</fullName>
    </recommendedName>
</protein>
<accession>A0AAD5KIM0</accession>
<dbReference type="EMBL" id="WJBH02000010">
    <property type="protein sequence ID" value="KAI9552262.1"/>
    <property type="molecule type" value="Genomic_DNA"/>
</dbReference>
<gene>
    <name evidence="2" type="ORF">GHT06_022624</name>
</gene>
<keyword evidence="1" id="KW-0472">Membrane</keyword>
<dbReference type="AlphaFoldDB" id="A0AAD5KIM0"/>
<comment type="caution">
    <text evidence="2">The sequence shown here is derived from an EMBL/GenBank/DDBJ whole genome shotgun (WGS) entry which is preliminary data.</text>
</comment>
<sequence>MSIGITGGDFRRILYFVPRADEPDTSGYWIPDGELSERLSSFIDPEEKIENAALYSHPLVSMQLTNGLLFHAFIVIETLNWWWSIEKNTEYIMIQRSSDIESVRDMCKRKKRTTGPTIFTGIRMNKTTRGGNITIKEFIDYMWRKDVLNNDYHFVSANCQQFAALLFDRIESPQNHLVYFDKAADQPPSTEHSCYMTAEQVLTEVQRLCVPETLKNLELYELEKYCVPWFVKNPLFCYGFGFVILVYSIVVKWVQNSFYILIFFLCSFVFLSFYNKKMLPAVPFIFVAILYFYYVGINTVNIIYLSILFLISFLYTYLNLKKMAIPLPCW</sequence>
<evidence type="ECO:0000256" key="1">
    <source>
        <dbReference type="SAM" id="Phobius"/>
    </source>
</evidence>
<dbReference type="Proteomes" id="UP000820818">
    <property type="component" value="Linkage Group LG10"/>
</dbReference>
<name>A0AAD5KIM0_9CRUS</name>
<keyword evidence="3" id="KW-1185">Reference proteome</keyword>
<dbReference type="PANTHER" id="PTHR33173">
    <property type="match status" value="1"/>
</dbReference>
<feature type="transmembrane region" description="Helical" evidence="1">
    <location>
        <begin position="279"/>
        <end position="296"/>
    </location>
</feature>